<dbReference type="RefSeq" id="WP_065172553.1">
    <property type="nucleotide sequence ID" value="NZ_LZFH01000068.1"/>
</dbReference>
<reference evidence="3 4" key="1">
    <citation type="submission" date="2018-03" db="EMBL/GenBank/DDBJ databases">
        <title>Whole genome sequencing of Histamine producing bacteria.</title>
        <authorList>
            <person name="Butler K."/>
        </authorList>
    </citation>
    <scope>NUCLEOTIDE SEQUENCE [LARGE SCALE GENOMIC DNA]</scope>
    <source>
        <strain evidence="3 4">BT-6</strain>
    </source>
</reference>
<accession>A0ABD6WZ93</accession>
<evidence type="ECO:0000259" key="1">
    <source>
        <dbReference type="Pfam" id="PF14216"/>
    </source>
</evidence>
<dbReference type="EMBL" id="PYMM01000018">
    <property type="protein sequence ID" value="PSU15066.1"/>
    <property type="molecule type" value="Genomic_DNA"/>
</dbReference>
<evidence type="ECO:0000259" key="2">
    <source>
        <dbReference type="Pfam" id="PF22565"/>
    </source>
</evidence>
<evidence type="ECO:0000313" key="3">
    <source>
        <dbReference type="EMBL" id="PSU15066.1"/>
    </source>
</evidence>
<comment type="caution">
    <text evidence="3">The sequence shown here is derived from an EMBL/GenBank/DDBJ whole genome shotgun (WGS) entry which is preliminary data.</text>
</comment>
<dbReference type="Pfam" id="PF14216">
    <property type="entry name" value="DUF4326"/>
    <property type="match status" value="1"/>
</dbReference>
<dbReference type="InterPro" id="IPR025475">
    <property type="entry name" value="DUF4326"/>
</dbReference>
<dbReference type="InterPro" id="IPR054452">
    <property type="entry name" value="mSLOG_dom"/>
</dbReference>
<sequence>MKFVLVLYPKPFNCYSKFERKLVKLLKNLDNVVLVFDDDHNGLISRFALAHNYESERVETSVLLDFDKLTHAVVFSDGEEFCYQVKTLRNSKIKTNVQKIKITRVVNIKSDPVFHGTKNSEDYEYIGRGSPWGNPYPIGVDGDDRDEVLRKYKYDFDHDKFLNVSKNSMLKLAGKRLGCFCKPYDCHGDFIADYLNSYDDGE</sequence>
<dbReference type="Pfam" id="PF22565">
    <property type="entry name" value="mSLOG"/>
    <property type="match status" value="1"/>
</dbReference>
<gene>
    <name evidence="3" type="ORF">CTM90_18185</name>
</gene>
<evidence type="ECO:0000313" key="4">
    <source>
        <dbReference type="Proteomes" id="UP000241404"/>
    </source>
</evidence>
<name>A0ABD6WZ93_PHODM</name>
<organism evidence="3 4">
    <name type="scientific">Photobacterium damselae</name>
    <dbReference type="NCBI Taxonomy" id="38293"/>
    <lineage>
        <taxon>Bacteria</taxon>
        <taxon>Pseudomonadati</taxon>
        <taxon>Pseudomonadota</taxon>
        <taxon>Gammaproteobacteria</taxon>
        <taxon>Vibrionales</taxon>
        <taxon>Vibrionaceae</taxon>
        <taxon>Photobacterium</taxon>
    </lineage>
</organism>
<protein>
    <submittedName>
        <fullName evidence="3">DUF4326 domain-containing protein</fullName>
    </submittedName>
</protein>
<dbReference type="Proteomes" id="UP000241404">
    <property type="component" value="Unassembled WGS sequence"/>
</dbReference>
<proteinExistence type="predicted"/>
<feature type="domain" description="Minimal SLOG" evidence="2">
    <location>
        <begin position="1"/>
        <end position="106"/>
    </location>
</feature>
<feature type="domain" description="DUF4326" evidence="1">
    <location>
        <begin position="116"/>
        <end position="192"/>
    </location>
</feature>
<dbReference type="AlphaFoldDB" id="A0ABD6WZ93"/>